<dbReference type="SUPFAM" id="SSF81383">
    <property type="entry name" value="F-box domain"/>
    <property type="match status" value="1"/>
</dbReference>
<gene>
    <name evidence="1" type="ORF">EJB05_11948</name>
</gene>
<dbReference type="InterPro" id="IPR055312">
    <property type="entry name" value="FBL15-like"/>
</dbReference>
<dbReference type="PANTHER" id="PTHR34709">
    <property type="entry name" value="OS10G0396666 PROTEIN"/>
    <property type="match status" value="1"/>
</dbReference>
<keyword evidence="2" id="KW-1185">Reference proteome</keyword>
<evidence type="ECO:0008006" key="3">
    <source>
        <dbReference type="Google" id="ProtNLM"/>
    </source>
</evidence>
<dbReference type="PANTHER" id="PTHR34709:SF80">
    <property type="entry name" value="F-BOX DOMAIN-CONTAINING PROTEIN"/>
    <property type="match status" value="1"/>
</dbReference>
<dbReference type="AlphaFoldDB" id="A0A5J9VQT2"/>
<evidence type="ECO:0000313" key="2">
    <source>
        <dbReference type="Proteomes" id="UP000324897"/>
    </source>
</evidence>
<organism evidence="1 2">
    <name type="scientific">Eragrostis curvula</name>
    <name type="common">weeping love grass</name>
    <dbReference type="NCBI Taxonomy" id="38414"/>
    <lineage>
        <taxon>Eukaryota</taxon>
        <taxon>Viridiplantae</taxon>
        <taxon>Streptophyta</taxon>
        <taxon>Embryophyta</taxon>
        <taxon>Tracheophyta</taxon>
        <taxon>Spermatophyta</taxon>
        <taxon>Magnoliopsida</taxon>
        <taxon>Liliopsida</taxon>
        <taxon>Poales</taxon>
        <taxon>Poaceae</taxon>
        <taxon>PACMAD clade</taxon>
        <taxon>Chloridoideae</taxon>
        <taxon>Eragrostideae</taxon>
        <taxon>Eragrostidinae</taxon>
        <taxon>Eragrostis</taxon>
    </lineage>
</organism>
<sequence>MPINQGHVDGCMDGEVDSISALPDELLHGILIYLRDTTVAARTSVLSRRWRHDDFRCKSPGCPCGLPEQKSNDVVLDSLEEVEVRNYGEPYHTVEVVKLLCDCSTMFLKRVTITISNCGQSRNMREKIHSFIHPRKSKVEINV</sequence>
<dbReference type="Proteomes" id="UP000324897">
    <property type="component" value="Chromosome 4"/>
</dbReference>
<dbReference type="EMBL" id="RWGY01000007">
    <property type="protein sequence ID" value="TVU38569.1"/>
    <property type="molecule type" value="Genomic_DNA"/>
</dbReference>
<dbReference type="Gramene" id="TVU38569">
    <property type="protein sequence ID" value="TVU38569"/>
    <property type="gene ID" value="EJB05_11948"/>
</dbReference>
<comment type="caution">
    <text evidence="1">The sequence shown here is derived from an EMBL/GenBank/DDBJ whole genome shotgun (WGS) entry which is preliminary data.</text>
</comment>
<proteinExistence type="predicted"/>
<name>A0A5J9VQT2_9POAL</name>
<reference evidence="1 2" key="1">
    <citation type="journal article" date="2019" name="Sci. Rep.">
        <title>A high-quality genome of Eragrostis curvula grass provides insights into Poaceae evolution and supports new strategies to enhance forage quality.</title>
        <authorList>
            <person name="Carballo J."/>
            <person name="Santos B.A.C.M."/>
            <person name="Zappacosta D."/>
            <person name="Garbus I."/>
            <person name="Selva J.P."/>
            <person name="Gallo C.A."/>
            <person name="Diaz A."/>
            <person name="Albertini E."/>
            <person name="Caccamo M."/>
            <person name="Echenique V."/>
        </authorList>
    </citation>
    <scope>NUCLEOTIDE SEQUENCE [LARGE SCALE GENOMIC DNA]</scope>
    <source>
        <strain evidence="2">cv. Victoria</strain>
        <tissue evidence="1">Leaf</tissue>
    </source>
</reference>
<dbReference type="Gene3D" id="1.20.1280.50">
    <property type="match status" value="1"/>
</dbReference>
<feature type="non-terminal residue" evidence="1">
    <location>
        <position position="1"/>
    </location>
</feature>
<evidence type="ECO:0000313" key="1">
    <source>
        <dbReference type="EMBL" id="TVU38569.1"/>
    </source>
</evidence>
<protein>
    <recommendedName>
        <fullName evidence="3">F-box domain-containing protein</fullName>
    </recommendedName>
</protein>
<accession>A0A5J9VQT2</accession>
<dbReference type="InterPro" id="IPR036047">
    <property type="entry name" value="F-box-like_dom_sf"/>
</dbReference>